<keyword evidence="2" id="KW-0812">Transmembrane</keyword>
<feature type="transmembrane region" description="Helical" evidence="2">
    <location>
        <begin position="344"/>
        <end position="361"/>
    </location>
</feature>
<gene>
    <name evidence="3" type="primary">cusA</name>
    <name evidence="3" type="ORF">Poly21_23320</name>
</gene>
<dbReference type="GO" id="GO:0005886">
    <property type="term" value="C:plasma membrane"/>
    <property type="evidence" value="ECO:0007669"/>
    <property type="project" value="TreeGrafter"/>
</dbReference>
<accession>A0A5C6BSC3</accession>
<feature type="region of interest" description="Disordered" evidence="1">
    <location>
        <begin position="988"/>
        <end position="1032"/>
    </location>
</feature>
<comment type="caution">
    <text evidence="3">The sequence shown here is derived from an EMBL/GenBank/DDBJ whole genome shotgun (WGS) entry which is preliminary data.</text>
</comment>
<proteinExistence type="predicted"/>
<feature type="transmembrane region" description="Helical" evidence="2">
    <location>
        <begin position="524"/>
        <end position="544"/>
    </location>
</feature>
<dbReference type="PRINTS" id="PR00702">
    <property type="entry name" value="ACRIFLAVINRP"/>
</dbReference>
<evidence type="ECO:0000313" key="4">
    <source>
        <dbReference type="Proteomes" id="UP000319908"/>
    </source>
</evidence>
<keyword evidence="2" id="KW-0472">Membrane</keyword>
<keyword evidence="2" id="KW-1133">Transmembrane helix</keyword>
<dbReference type="PANTHER" id="PTHR32063:SF19">
    <property type="entry name" value="CATION EFFLUX SYSTEM PROTEIN CUSA"/>
    <property type="match status" value="1"/>
</dbReference>
<dbReference type="GO" id="GO:0042910">
    <property type="term" value="F:xenobiotic transmembrane transporter activity"/>
    <property type="evidence" value="ECO:0007669"/>
    <property type="project" value="TreeGrafter"/>
</dbReference>
<feature type="transmembrane region" description="Helical" evidence="2">
    <location>
        <begin position="1172"/>
        <end position="1194"/>
    </location>
</feature>
<feature type="transmembrane region" description="Helical" evidence="2">
    <location>
        <begin position="1118"/>
        <end position="1142"/>
    </location>
</feature>
<dbReference type="AlphaFoldDB" id="A0A5C6BSC3"/>
<dbReference type="SUPFAM" id="SSF82866">
    <property type="entry name" value="Multidrug efflux transporter AcrB transmembrane domain"/>
    <property type="match status" value="2"/>
</dbReference>
<feature type="transmembrane region" description="Helical" evidence="2">
    <location>
        <begin position="580"/>
        <end position="602"/>
    </location>
</feature>
<organism evidence="3 4">
    <name type="scientific">Allorhodopirellula heiligendammensis</name>
    <dbReference type="NCBI Taxonomy" id="2714739"/>
    <lineage>
        <taxon>Bacteria</taxon>
        <taxon>Pseudomonadati</taxon>
        <taxon>Planctomycetota</taxon>
        <taxon>Planctomycetia</taxon>
        <taxon>Pirellulales</taxon>
        <taxon>Pirellulaceae</taxon>
        <taxon>Allorhodopirellula</taxon>
    </lineage>
</organism>
<dbReference type="Gene3D" id="1.20.1640.10">
    <property type="entry name" value="Multidrug efflux transporter AcrB transmembrane domain"/>
    <property type="match status" value="4"/>
</dbReference>
<reference evidence="3 4" key="1">
    <citation type="journal article" date="2020" name="Antonie Van Leeuwenhoek">
        <title>Rhodopirellula heiligendammensis sp. nov., Rhodopirellula pilleata sp. nov., and Rhodopirellula solitaria sp. nov. isolated from natural or artificial marine surfaces in Northern Germany and California, USA, and emended description of the genus Rhodopirellula.</title>
        <authorList>
            <person name="Kallscheuer N."/>
            <person name="Wiegand S."/>
            <person name="Jogler M."/>
            <person name="Boedeker C."/>
            <person name="Peeters S.H."/>
            <person name="Rast P."/>
            <person name="Heuer A."/>
            <person name="Jetten M.S.M."/>
            <person name="Rohde M."/>
            <person name="Jogler C."/>
        </authorList>
    </citation>
    <scope>NUCLEOTIDE SEQUENCE [LARGE SCALE GENOMIC DNA]</scope>
    <source>
        <strain evidence="3 4">Poly21</strain>
    </source>
</reference>
<dbReference type="InterPro" id="IPR027463">
    <property type="entry name" value="AcrB_DN_DC_subdom"/>
</dbReference>
<evidence type="ECO:0000256" key="2">
    <source>
        <dbReference type="SAM" id="Phobius"/>
    </source>
</evidence>
<dbReference type="Gene3D" id="3.30.2090.10">
    <property type="entry name" value="Multidrug efflux transporter AcrB TolC docking domain, DN and DC subdomains"/>
    <property type="match status" value="2"/>
</dbReference>
<dbReference type="Proteomes" id="UP000319908">
    <property type="component" value="Unassembled WGS sequence"/>
</dbReference>
<name>A0A5C6BSC3_9BACT</name>
<feature type="transmembrane region" description="Helical" evidence="2">
    <location>
        <begin position="482"/>
        <end position="504"/>
    </location>
</feature>
<feature type="transmembrane region" description="Helical" evidence="2">
    <location>
        <begin position="394"/>
        <end position="414"/>
    </location>
</feature>
<dbReference type="RefSeq" id="WP_146407083.1">
    <property type="nucleotide sequence ID" value="NZ_SJPU01000002.1"/>
</dbReference>
<feature type="transmembrane region" description="Helical" evidence="2">
    <location>
        <begin position="1200"/>
        <end position="1222"/>
    </location>
</feature>
<dbReference type="EMBL" id="SJPU01000002">
    <property type="protein sequence ID" value="TWU15140.1"/>
    <property type="molecule type" value="Genomic_DNA"/>
</dbReference>
<evidence type="ECO:0000313" key="3">
    <source>
        <dbReference type="EMBL" id="TWU15140.1"/>
    </source>
</evidence>
<feature type="transmembrane region" description="Helical" evidence="2">
    <location>
        <begin position="12"/>
        <end position="31"/>
    </location>
</feature>
<dbReference type="SUPFAM" id="SSF82714">
    <property type="entry name" value="Multidrug efflux transporter AcrB TolC docking domain, DN and DC subdomains"/>
    <property type="match status" value="2"/>
</dbReference>
<evidence type="ECO:0000256" key="1">
    <source>
        <dbReference type="SAM" id="MobiDB-lite"/>
    </source>
</evidence>
<feature type="transmembrane region" description="Helical" evidence="2">
    <location>
        <begin position="556"/>
        <end position="574"/>
    </location>
</feature>
<feature type="transmembrane region" description="Helical" evidence="2">
    <location>
        <begin position="637"/>
        <end position="657"/>
    </location>
</feature>
<feature type="compositionally biased region" description="Basic and acidic residues" evidence="1">
    <location>
        <begin position="991"/>
        <end position="1023"/>
    </location>
</feature>
<feature type="transmembrane region" description="Helical" evidence="2">
    <location>
        <begin position="1090"/>
        <end position="1112"/>
    </location>
</feature>
<sequence length="1254" mass="136689">MLNLLIRFCVKEPWLVVLLAIAASVGGYFAFQAVPIDAIPNVGENQVIVLTPWPGRSPKDIEDQVTYPLSVSLLAVPGAESVRGKSMFGYSFVQVTFKDEIDFYWARSRVSEQIGSAASQLPDGVVPQLGPDATGLGQIYYYTLQPPKDGMSLAELRSMQDFVIKFELQAVEGVSEVASIGGYIRQYQVEVDPDKLRYHNVPLDKLATAIKASNVDVGAKTVETTGMEFIVRGKGFLGTGGEKEKAISDIEDTVILQRGGVPIRVRDVARVQLGPDFRRGALDYNGSEAVGGVVVMRYGENPRVVIERIKDKIAAITPALNGVRIHGVYDRSGLIDETMATLTHALRDEIIITAIIILLFLMHIRTSFVVAICLPAAVLMSFIAMHLVGVGSNIMSLAGIAIAIGTMVDMGIIVSENIYQHLADWEREETERGSPADMARERQGDAESSGSSISDLPVSCAPPLSAPPLSAPRSRSDVVYEATIEVAPAVVTAVATTIVSFLPVFFLTGRDYRLFSPLAYTKTFAIAAAMITAVTIVPALSRLLLKSASYRKRTAFAAGVSFGCLLTATSYFMWGDDVAAYLGVAPWVITAATGPLAFFLGWQLLRERIRPIEEIPSSRFVHWLYAARLKHALHHKVLALSFPAILLLIGVGAFFGLPTVLQPVERLARVLGAELNEFPGYVDAKHVFTGLQSDDWIALDEGSWFYMPTLYPAASFSQAMQVLQTQDVLIGQIPEVKDVLGKIGRVESALDPAPAAMVETYVMLKPESEWREGVTSRDIWDEINRVATLPGVTPASALQPIEGRVVMLQSGIKASMAIRIYGDDLSELASAAIDVAAILKKLPLVNAGTVNPDIVMGKPYIEFTVDRNAASRYGMSAEMVNEVIETALGGMNLIKTVEGRERYPVRLRYNRELRERVDQLTRLPVVTNSGAVVPLEELAQLETTWGPGAINSENGRLVAHVAFMTSGAKGDLESVAAIEEQLRLAQLASTDEGRKERGGERQSTRRGDRGTRFSGDTETRETSPVRPLSLSATSPVAEPLSLDLPAGYSLEAVGSFRNQIEANLRLMWIIPLVILINLLLIYFEFRNLPIAMAVFTGIPVAFAGGMVLVAWMQVELNTAVWVGFIALFGLAVDDGVVMATYIHQLLRKRRITNVQDIRETVYEAGLKRIRPCMMTTVTTLAALIPVLLATGRGADVARAMAIPVFGGMLAEPFTSFIVPTLYSGYLEMKMRFGMHDELWEGTEEMPQEGLTQAA</sequence>
<dbReference type="OrthoDB" id="219750at2"/>
<feature type="region of interest" description="Disordered" evidence="1">
    <location>
        <begin position="429"/>
        <end position="457"/>
    </location>
</feature>
<dbReference type="SUPFAM" id="SSF82693">
    <property type="entry name" value="Multidrug efflux transporter AcrB pore domain, PN1, PN2, PC1 and PC2 subdomains"/>
    <property type="match status" value="2"/>
</dbReference>
<keyword evidence="4" id="KW-1185">Reference proteome</keyword>
<dbReference type="PANTHER" id="PTHR32063">
    <property type="match status" value="1"/>
</dbReference>
<dbReference type="Pfam" id="PF00873">
    <property type="entry name" value="ACR_tran"/>
    <property type="match status" value="3"/>
</dbReference>
<feature type="transmembrane region" description="Helical" evidence="2">
    <location>
        <begin position="368"/>
        <end position="388"/>
    </location>
</feature>
<dbReference type="Gene3D" id="3.30.70.1440">
    <property type="entry name" value="Multidrug efflux transporter AcrB pore domain"/>
    <property type="match status" value="1"/>
</dbReference>
<feature type="transmembrane region" description="Helical" evidence="2">
    <location>
        <begin position="1066"/>
        <end position="1083"/>
    </location>
</feature>
<protein>
    <submittedName>
        <fullName evidence="3">Cation efflux system protein CusA</fullName>
    </submittedName>
</protein>
<dbReference type="Gene3D" id="3.30.70.1320">
    <property type="entry name" value="Multidrug efflux transporter AcrB pore domain like"/>
    <property type="match status" value="1"/>
</dbReference>
<feature type="compositionally biased region" description="Basic and acidic residues" evidence="1">
    <location>
        <begin position="429"/>
        <end position="445"/>
    </location>
</feature>
<dbReference type="InterPro" id="IPR001036">
    <property type="entry name" value="Acrflvin-R"/>
</dbReference>
<dbReference type="Gene3D" id="3.30.70.1430">
    <property type="entry name" value="Multidrug efflux transporter AcrB pore domain"/>
    <property type="match status" value="2"/>
</dbReference>